<gene>
    <name evidence="15" type="primary">dnaA_2</name>
    <name evidence="8" type="synonym">dnaA</name>
    <name evidence="15" type="ORF">Mal4_19380</name>
</gene>
<feature type="region of interest" description="Disordered" evidence="12">
    <location>
        <begin position="92"/>
        <end position="133"/>
    </location>
</feature>
<feature type="binding site" evidence="8">
    <location>
        <position position="178"/>
    </location>
    <ligand>
        <name>ATP</name>
        <dbReference type="ChEBI" id="CHEBI:30616"/>
    </ligand>
</feature>
<dbReference type="Pfam" id="PF00308">
    <property type="entry name" value="Bac_DnaA"/>
    <property type="match status" value="1"/>
</dbReference>
<dbReference type="InterPro" id="IPR038454">
    <property type="entry name" value="DnaA_N_sf"/>
</dbReference>
<evidence type="ECO:0000256" key="6">
    <source>
        <dbReference type="ARBA" id="ARBA00023121"/>
    </source>
</evidence>
<dbReference type="NCBIfam" id="TIGR00362">
    <property type="entry name" value="DnaA"/>
    <property type="match status" value="1"/>
</dbReference>
<comment type="caution">
    <text evidence="8">Lacks conserved residue(s) required for the propagation of feature annotation.</text>
</comment>
<sequence length="476" mass="52942">MLPGNELNGRPHVDAIAREVAKQLDPRRYEQWFSRKTRFSVQDDCVTVHVGSPYLLTWVQKQFEPLLGQVARTVLGPGARLAWNVDADLVMNAGNSQPESGDDAKAEPRPVQTSVARKLPAGGGNARPPGGRRYADLRQFVTGPSNDMAVLAARQVSEAPGDQINPLYIHGGVGVGKSHLLEGTYRLLRRNFPRCQVLLLTAENFANFFTQALREKTLPSFRQRFRNVDVLLVDDVDFLNGKKGIEEEFLNTLKKLEADGKQIVLTADRHPRLLTKLSEELVSRFLAGVVCRVEAPDAATRKAIVKQVALQRHTPITERAIEFVADRFTNSVRELIGAVNCLHTYHTMTGSRIGVADARNTLRRLERDCIRVVRLADVERAVCRLFGVASDDLKSARRARAVSQPRMLAMYLARRLTQSAYGEIGQFFGGRNHATVIAAERKVRKLVDEQGAIQIASEAWPVSDVLSTLEQQIKTG</sequence>
<dbReference type="SUPFAM" id="SSF52540">
    <property type="entry name" value="P-loop containing nucleoside triphosphate hydrolases"/>
    <property type="match status" value="1"/>
</dbReference>
<dbReference type="CDD" id="cd06571">
    <property type="entry name" value="Bac_DnaA_C"/>
    <property type="match status" value="1"/>
</dbReference>
<proteinExistence type="inferred from homology"/>
<dbReference type="GO" id="GO:0005737">
    <property type="term" value="C:cytoplasm"/>
    <property type="evidence" value="ECO:0007669"/>
    <property type="project" value="UniProtKB-SubCell"/>
</dbReference>
<feature type="domain" description="AAA+ ATPase" evidence="13">
    <location>
        <begin position="163"/>
        <end position="297"/>
    </location>
</feature>
<evidence type="ECO:0000259" key="14">
    <source>
        <dbReference type="SMART" id="SM00760"/>
    </source>
</evidence>
<keyword evidence="4 8" id="KW-0547">Nucleotide-binding</keyword>
<dbReference type="GO" id="GO:0003688">
    <property type="term" value="F:DNA replication origin binding"/>
    <property type="evidence" value="ECO:0007669"/>
    <property type="project" value="UniProtKB-UniRule"/>
</dbReference>
<evidence type="ECO:0000256" key="12">
    <source>
        <dbReference type="SAM" id="MobiDB-lite"/>
    </source>
</evidence>
<dbReference type="HAMAP" id="MF_00377">
    <property type="entry name" value="DnaA_bact"/>
    <property type="match status" value="1"/>
</dbReference>
<evidence type="ECO:0000256" key="7">
    <source>
        <dbReference type="ARBA" id="ARBA00023125"/>
    </source>
</evidence>
<dbReference type="SMART" id="SM00382">
    <property type="entry name" value="AAA"/>
    <property type="match status" value="1"/>
</dbReference>
<dbReference type="Pfam" id="PF08299">
    <property type="entry name" value="Bac_DnaA_C"/>
    <property type="match status" value="1"/>
</dbReference>
<accession>A0A517Z593</accession>
<dbReference type="InterPro" id="IPR010921">
    <property type="entry name" value="Trp_repressor/repl_initiator"/>
</dbReference>
<dbReference type="Gene3D" id="1.10.1750.10">
    <property type="match status" value="1"/>
</dbReference>
<dbReference type="GO" id="GO:0006270">
    <property type="term" value="P:DNA replication initiation"/>
    <property type="evidence" value="ECO:0007669"/>
    <property type="project" value="UniProtKB-UniRule"/>
</dbReference>
<dbReference type="Gene3D" id="3.30.300.180">
    <property type="match status" value="1"/>
</dbReference>
<feature type="region of interest" description="Domain IV, binds dsDNA" evidence="8">
    <location>
        <begin position="347"/>
        <end position="476"/>
    </location>
</feature>
<evidence type="ECO:0000256" key="4">
    <source>
        <dbReference type="ARBA" id="ARBA00022741"/>
    </source>
</evidence>
<dbReference type="Gene3D" id="1.10.8.60">
    <property type="match status" value="1"/>
</dbReference>
<dbReference type="PRINTS" id="PR00051">
    <property type="entry name" value="DNAA"/>
</dbReference>
<evidence type="ECO:0000256" key="2">
    <source>
        <dbReference type="ARBA" id="ARBA00022490"/>
    </source>
</evidence>
<name>A0A517Z593_9PLAN</name>
<dbReference type="InterPro" id="IPR013159">
    <property type="entry name" value="DnaA_C"/>
</dbReference>
<dbReference type="InterPro" id="IPR003593">
    <property type="entry name" value="AAA+_ATPase"/>
</dbReference>
<dbReference type="GO" id="GO:0005524">
    <property type="term" value="F:ATP binding"/>
    <property type="evidence" value="ECO:0007669"/>
    <property type="project" value="UniProtKB-UniRule"/>
</dbReference>
<keyword evidence="3 8" id="KW-0235">DNA replication</keyword>
<feature type="binding site" evidence="8">
    <location>
        <position position="174"/>
    </location>
    <ligand>
        <name>ATP</name>
        <dbReference type="ChEBI" id="CHEBI:30616"/>
    </ligand>
</feature>
<keyword evidence="16" id="KW-1185">Reference proteome</keyword>
<dbReference type="Gene3D" id="3.40.50.300">
    <property type="entry name" value="P-loop containing nucleotide triphosphate hydrolases"/>
    <property type="match status" value="1"/>
</dbReference>
<dbReference type="EMBL" id="CP036275">
    <property type="protein sequence ID" value="QDU37623.1"/>
    <property type="molecule type" value="Genomic_DNA"/>
</dbReference>
<dbReference type="Proteomes" id="UP000320496">
    <property type="component" value="Chromosome"/>
</dbReference>
<dbReference type="KEGG" id="mri:Mal4_19380"/>
<keyword evidence="2 8" id="KW-0963">Cytoplasm</keyword>
<evidence type="ECO:0000256" key="1">
    <source>
        <dbReference type="ARBA" id="ARBA00006583"/>
    </source>
</evidence>
<reference evidence="15 16" key="1">
    <citation type="submission" date="2019-02" db="EMBL/GenBank/DDBJ databases">
        <title>Deep-cultivation of Planctomycetes and their phenomic and genomic characterization uncovers novel biology.</title>
        <authorList>
            <person name="Wiegand S."/>
            <person name="Jogler M."/>
            <person name="Boedeker C."/>
            <person name="Pinto D."/>
            <person name="Vollmers J."/>
            <person name="Rivas-Marin E."/>
            <person name="Kohn T."/>
            <person name="Peeters S.H."/>
            <person name="Heuer A."/>
            <person name="Rast P."/>
            <person name="Oberbeckmann S."/>
            <person name="Bunk B."/>
            <person name="Jeske O."/>
            <person name="Meyerdierks A."/>
            <person name="Storesund J.E."/>
            <person name="Kallscheuer N."/>
            <person name="Luecker S."/>
            <person name="Lage O.M."/>
            <person name="Pohl T."/>
            <person name="Merkel B.J."/>
            <person name="Hornburger P."/>
            <person name="Mueller R.-W."/>
            <person name="Bruemmer F."/>
            <person name="Labrenz M."/>
            <person name="Spormann A.M."/>
            <person name="Op den Camp H."/>
            <person name="Overmann J."/>
            <person name="Amann R."/>
            <person name="Jetten M.S.M."/>
            <person name="Mascher T."/>
            <person name="Medema M.H."/>
            <person name="Devos D.P."/>
            <person name="Kaster A.-K."/>
            <person name="Ovreas L."/>
            <person name="Rohde M."/>
            <person name="Galperin M.Y."/>
            <person name="Jogler C."/>
        </authorList>
    </citation>
    <scope>NUCLEOTIDE SEQUENCE [LARGE SCALE GENOMIC DNA]</scope>
    <source>
        <strain evidence="15 16">Mal4</strain>
    </source>
</reference>
<evidence type="ECO:0000313" key="16">
    <source>
        <dbReference type="Proteomes" id="UP000320496"/>
    </source>
</evidence>
<dbReference type="InterPro" id="IPR013317">
    <property type="entry name" value="DnaA_dom"/>
</dbReference>
<evidence type="ECO:0000256" key="5">
    <source>
        <dbReference type="ARBA" id="ARBA00022840"/>
    </source>
</evidence>
<evidence type="ECO:0000256" key="10">
    <source>
        <dbReference type="RuleBase" id="RU000577"/>
    </source>
</evidence>
<dbReference type="GO" id="GO:0008289">
    <property type="term" value="F:lipid binding"/>
    <property type="evidence" value="ECO:0007669"/>
    <property type="project" value="UniProtKB-KW"/>
</dbReference>
<dbReference type="SUPFAM" id="SSF48295">
    <property type="entry name" value="TrpR-like"/>
    <property type="match status" value="1"/>
</dbReference>
<feature type="binding site" evidence="8">
    <location>
        <position position="176"/>
    </location>
    <ligand>
        <name>ATP</name>
        <dbReference type="ChEBI" id="CHEBI:30616"/>
    </ligand>
</feature>
<dbReference type="InterPro" id="IPR001957">
    <property type="entry name" value="Chromosome_initiator_DnaA"/>
</dbReference>
<comment type="function">
    <text evidence="8 10">Plays an essential role in the initiation and regulation of chromosomal replication. ATP-DnaA binds to the origin of replication (oriC) to initiate formation of the DNA replication initiation complex once per cell cycle. Binds the DnaA box (a 9 base pair repeat at the origin) and separates the double-stranded (ds)DNA. Forms a right-handed helical filament on oriC DNA; dsDNA binds to the exterior of the filament while single-stranded (ss)DNA is stabiized in the filament's interior. The ATP-DnaA-oriC complex binds and stabilizes one strand of the AT-rich DNA unwinding element (DUE), permitting loading of DNA polymerase. After initiation quickly degrades to an ADP-DnaA complex that is not apt for DNA replication. Binds acidic phospholipids.</text>
</comment>
<dbReference type="PROSITE" id="PS01008">
    <property type="entry name" value="DNAA"/>
    <property type="match status" value="1"/>
</dbReference>
<dbReference type="RefSeq" id="WP_261343055.1">
    <property type="nucleotide sequence ID" value="NZ_CP036275.1"/>
</dbReference>
<dbReference type="PANTHER" id="PTHR30050">
    <property type="entry name" value="CHROMOSOMAL REPLICATION INITIATOR PROTEIN DNAA"/>
    <property type="match status" value="1"/>
</dbReference>
<evidence type="ECO:0000256" key="11">
    <source>
        <dbReference type="RuleBase" id="RU004227"/>
    </source>
</evidence>
<dbReference type="GO" id="GO:0005886">
    <property type="term" value="C:plasma membrane"/>
    <property type="evidence" value="ECO:0007669"/>
    <property type="project" value="TreeGrafter"/>
</dbReference>
<comment type="subcellular location">
    <subcellularLocation>
        <location evidence="8">Cytoplasm</location>
    </subcellularLocation>
</comment>
<protein>
    <recommendedName>
        <fullName evidence="8 9">Chromosomal replication initiator protein DnaA</fullName>
    </recommendedName>
</protein>
<evidence type="ECO:0000259" key="13">
    <source>
        <dbReference type="SMART" id="SM00382"/>
    </source>
</evidence>
<dbReference type="PANTHER" id="PTHR30050:SF2">
    <property type="entry name" value="CHROMOSOMAL REPLICATION INITIATOR PROTEIN DNAA"/>
    <property type="match status" value="1"/>
</dbReference>
<evidence type="ECO:0000256" key="9">
    <source>
        <dbReference type="NCBIfam" id="TIGR00362"/>
    </source>
</evidence>
<dbReference type="InterPro" id="IPR027417">
    <property type="entry name" value="P-loop_NTPase"/>
</dbReference>
<feature type="region of interest" description="Domain I, interacts with DnaA modulators" evidence="8">
    <location>
        <begin position="1"/>
        <end position="105"/>
    </location>
</feature>
<comment type="domain">
    <text evidence="8">Domain I is involved in oligomerization and binding regulators, domain II is flexibile and of varying length in different bacteria, domain III forms the AAA+ region, while domain IV binds dsDNA.</text>
</comment>
<comment type="similarity">
    <text evidence="1 8 11">Belongs to the DnaA family.</text>
</comment>
<feature type="domain" description="Chromosomal replication initiator DnaA C-terminal" evidence="14">
    <location>
        <begin position="374"/>
        <end position="443"/>
    </location>
</feature>
<dbReference type="InterPro" id="IPR020591">
    <property type="entry name" value="Chromosome_initiator_DnaA-like"/>
</dbReference>
<evidence type="ECO:0000313" key="15">
    <source>
        <dbReference type="EMBL" id="QDU37623.1"/>
    </source>
</evidence>
<evidence type="ECO:0000256" key="3">
    <source>
        <dbReference type="ARBA" id="ARBA00022705"/>
    </source>
</evidence>
<dbReference type="SMART" id="SM00760">
    <property type="entry name" value="Bac_DnaA_C"/>
    <property type="match status" value="1"/>
</dbReference>
<dbReference type="GO" id="GO:0006275">
    <property type="term" value="P:regulation of DNA replication"/>
    <property type="evidence" value="ECO:0007669"/>
    <property type="project" value="UniProtKB-UniRule"/>
</dbReference>
<keyword evidence="7 8" id="KW-0238">DNA-binding</keyword>
<evidence type="ECO:0000256" key="8">
    <source>
        <dbReference type="HAMAP-Rule" id="MF_00377"/>
    </source>
</evidence>
<organism evidence="15 16">
    <name type="scientific">Maioricimonas rarisocia</name>
    <dbReference type="NCBI Taxonomy" id="2528026"/>
    <lineage>
        <taxon>Bacteria</taxon>
        <taxon>Pseudomonadati</taxon>
        <taxon>Planctomycetota</taxon>
        <taxon>Planctomycetia</taxon>
        <taxon>Planctomycetales</taxon>
        <taxon>Planctomycetaceae</taxon>
        <taxon>Maioricimonas</taxon>
    </lineage>
</organism>
<keyword evidence="6 8" id="KW-0446">Lipid-binding</keyword>
<comment type="subunit">
    <text evidence="8">Oligomerizes as a right-handed, spiral filament on DNA at oriC.</text>
</comment>
<dbReference type="InterPro" id="IPR018312">
    <property type="entry name" value="Chromosome_initiator_DnaA_CS"/>
</dbReference>
<dbReference type="AlphaFoldDB" id="A0A517Z593"/>
<feature type="binding site" evidence="8">
    <location>
        <position position="177"/>
    </location>
    <ligand>
        <name>ATP</name>
        <dbReference type="ChEBI" id="CHEBI:30616"/>
    </ligand>
</feature>
<keyword evidence="5 8" id="KW-0067">ATP-binding</keyword>